<comment type="caution">
    <text evidence="2">The sequence shown here is derived from an EMBL/GenBank/DDBJ whole genome shotgun (WGS) entry which is preliminary data.</text>
</comment>
<gene>
    <name evidence="2" type="ORF">PSECIP111854_03124</name>
    <name evidence="1" type="ORF">PSECIP111951_01470</name>
</gene>
<name>A0A9W4R1Q9_9GAMM</name>
<dbReference type="Proteomes" id="UP001152467">
    <property type="component" value="Unassembled WGS sequence"/>
</dbReference>
<dbReference type="AlphaFoldDB" id="A0A9W4R1Q9"/>
<dbReference type="Proteomes" id="UP001152485">
    <property type="component" value="Unassembled WGS sequence"/>
</dbReference>
<organism evidence="2 3">
    <name type="scientific">Pseudoalteromonas holothuriae</name>
    <dbReference type="NCBI Taxonomy" id="2963714"/>
    <lineage>
        <taxon>Bacteria</taxon>
        <taxon>Pseudomonadati</taxon>
        <taxon>Pseudomonadota</taxon>
        <taxon>Gammaproteobacteria</taxon>
        <taxon>Alteromonadales</taxon>
        <taxon>Pseudoalteromonadaceae</taxon>
        <taxon>Pseudoalteromonas</taxon>
    </lineage>
</organism>
<proteinExistence type="predicted"/>
<accession>A0A9W4R1Q9</accession>
<dbReference type="EMBL" id="CAMAPC010000014">
    <property type="protein sequence ID" value="CAH9062941.1"/>
    <property type="molecule type" value="Genomic_DNA"/>
</dbReference>
<dbReference type="EMBL" id="CAMAPD010000005">
    <property type="protein sequence ID" value="CAH9056485.1"/>
    <property type="molecule type" value="Genomic_DNA"/>
</dbReference>
<sequence>MFALSTVVHFMNPLYAEILDITPLRLNAQFRPSSRTVDTPSQRHGEINNAHSISRHSILFSDINQAIEQAFSDIMIADTMCAHNGCLYLPADKLTSAQKRQLWALLSE</sequence>
<protein>
    <submittedName>
        <fullName evidence="2">Uncharacterized protein</fullName>
    </submittedName>
</protein>
<reference evidence="2 4" key="1">
    <citation type="submission" date="2022-07" db="EMBL/GenBank/DDBJ databases">
        <authorList>
            <person name="Criscuolo A."/>
        </authorList>
    </citation>
    <scope>NUCLEOTIDE SEQUENCE</scope>
    <source>
        <strain evidence="4">CIP 111951</strain>
        <strain evidence="2">CIP111854</strain>
        <strain evidence="1">CIP111951</strain>
    </source>
</reference>
<evidence type="ECO:0000313" key="4">
    <source>
        <dbReference type="Proteomes" id="UP001152485"/>
    </source>
</evidence>
<evidence type="ECO:0000313" key="1">
    <source>
        <dbReference type="EMBL" id="CAH9056485.1"/>
    </source>
</evidence>
<evidence type="ECO:0000313" key="2">
    <source>
        <dbReference type="EMBL" id="CAH9062941.1"/>
    </source>
</evidence>
<keyword evidence="3" id="KW-1185">Reference proteome</keyword>
<evidence type="ECO:0000313" key="3">
    <source>
        <dbReference type="Proteomes" id="UP001152467"/>
    </source>
</evidence>